<organism evidence="1 2">
    <name type="scientific">Rossellomorea pakistanensis</name>
    <dbReference type="NCBI Taxonomy" id="992288"/>
    <lineage>
        <taxon>Bacteria</taxon>
        <taxon>Bacillati</taxon>
        <taxon>Bacillota</taxon>
        <taxon>Bacilli</taxon>
        <taxon>Bacillales</taxon>
        <taxon>Bacillaceae</taxon>
        <taxon>Rossellomorea</taxon>
    </lineage>
</organism>
<proteinExistence type="predicted"/>
<evidence type="ECO:0000313" key="1">
    <source>
        <dbReference type="EMBL" id="MBM7584152.1"/>
    </source>
</evidence>
<name>A0ABS2N8G4_9BACI</name>
<evidence type="ECO:0000313" key="2">
    <source>
        <dbReference type="Proteomes" id="UP001646157"/>
    </source>
</evidence>
<comment type="caution">
    <text evidence="1">The sequence shown here is derived from an EMBL/GenBank/DDBJ whole genome shotgun (WGS) entry which is preliminary data.</text>
</comment>
<gene>
    <name evidence="1" type="ORF">JOC86_000689</name>
</gene>
<dbReference type="Proteomes" id="UP001646157">
    <property type="component" value="Unassembled WGS sequence"/>
</dbReference>
<dbReference type="RefSeq" id="WP_205168339.1">
    <property type="nucleotide sequence ID" value="NZ_JAFBDZ010000001.1"/>
</dbReference>
<accession>A0ABS2N8G4</accession>
<sequence>MNLSGLLREYMINHSNEEKLLYHVSSCIEKQLKEWEPESDIVLIKGSGEYLVLISYNHVVFEVKIPNWIIEAKKKRDLYSLDRYIWSELIRKRIDIKERTRYIDWILQSYQ</sequence>
<dbReference type="EMBL" id="JAFBDZ010000001">
    <property type="protein sequence ID" value="MBM7584152.1"/>
    <property type="molecule type" value="Genomic_DNA"/>
</dbReference>
<keyword evidence="2" id="KW-1185">Reference proteome</keyword>
<protein>
    <submittedName>
        <fullName evidence="1">Uncharacterized protein</fullName>
    </submittedName>
</protein>
<reference evidence="1 2" key="1">
    <citation type="submission" date="2021-01" db="EMBL/GenBank/DDBJ databases">
        <title>Genomic Encyclopedia of Type Strains, Phase IV (KMG-IV): sequencing the most valuable type-strain genomes for metagenomic binning, comparative biology and taxonomic classification.</title>
        <authorList>
            <person name="Goeker M."/>
        </authorList>
    </citation>
    <scope>NUCLEOTIDE SEQUENCE [LARGE SCALE GENOMIC DNA]</scope>
    <source>
        <strain evidence="1 2">DSM 24834</strain>
    </source>
</reference>